<protein>
    <recommendedName>
        <fullName evidence="3">Outer membrane protein beta-barrel domain-containing protein</fullName>
    </recommendedName>
</protein>
<dbReference type="AlphaFoldDB" id="A0A0M9AFI8"/>
<organism evidence="1 2">
    <name type="scientific">Thermus aquaticus</name>
    <dbReference type="NCBI Taxonomy" id="271"/>
    <lineage>
        <taxon>Bacteria</taxon>
        <taxon>Thermotogati</taxon>
        <taxon>Deinococcota</taxon>
        <taxon>Deinococci</taxon>
        <taxon>Thermales</taxon>
        <taxon>Thermaceae</taxon>
        <taxon>Thermus</taxon>
    </lineage>
</organism>
<dbReference type="EMBL" id="LHCI01000106">
    <property type="protein sequence ID" value="KOX90348.1"/>
    <property type="molecule type" value="Genomic_DNA"/>
</dbReference>
<dbReference type="Proteomes" id="UP000037685">
    <property type="component" value="Unassembled WGS sequence"/>
</dbReference>
<accession>A0A0M9AFI8</accession>
<evidence type="ECO:0008006" key="3">
    <source>
        <dbReference type="Google" id="ProtNLM"/>
    </source>
</evidence>
<name>A0A0M9AFI8_THEAQ</name>
<dbReference type="PATRIC" id="fig|271.14.peg.1613"/>
<comment type="caution">
    <text evidence="1">The sequence shown here is derived from an EMBL/GenBank/DDBJ whole genome shotgun (WGS) entry which is preliminary data.</text>
</comment>
<sequence>MRRFLVLALVLLGVALAQRAEVSLGSPFGLQGGLRFPLVPLLLDGRVYSGVGLEVLGGGVDLLFKVPLTDLYLGLGGFYGTGRALSLPQDGAGQGGLRGVLGTWLNLPLPLVGAYLELHPIYYLTPNQSFGLGAALGVSLGL</sequence>
<reference evidence="1 2" key="1">
    <citation type="submission" date="2015-07" db="EMBL/GenBank/DDBJ databases">
        <authorList>
            <person name="Noorani M."/>
        </authorList>
    </citation>
    <scope>NUCLEOTIDE SEQUENCE [LARGE SCALE GENOMIC DNA]</scope>
    <source>
        <strain evidence="2">ATCC 25104 / DSM 625 / JCM 10724 / NBRC 103206 / NCIMB 11243 / YT-1</strain>
    </source>
</reference>
<dbReference type="RefSeq" id="WP_053767928.1">
    <property type="nucleotide sequence ID" value="NZ_LHCI01000106.1"/>
</dbReference>
<evidence type="ECO:0000313" key="2">
    <source>
        <dbReference type="Proteomes" id="UP000037685"/>
    </source>
</evidence>
<proteinExistence type="predicted"/>
<evidence type="ECO:0000313" key="1">
    <source>
        <dbReference type="EMBL" id="KOX90348.1"/>
    </source>
</evidence>
<gene>
    <name evidence="1" type="ORF">BVI061214_01538</name>
</gene>